<dbReference type="Pfam" id="PF13456">
    <property type="entry name" value="RVT_3"/>
    <property type="match status" value="1"/>
</dbReference>
<dbReference type="RefSeq" id="XP_016509521.1">
    <property type="nucleotide sequence ID" value="XM_016654035.1"/>
</dbReference>
<accession>A0A1S4D838</accession>
<dbReference type="PANTHER" id="PTHR48475">
    <property type="entry name" value="RIBONUCLEASE H"/>
    <property type="match status" value="1"/>
</dbReference>
<dbReference type="PANTHER" id="PTHR48475:SF2">
    <property type="entry name" value="RIBONUCLEASE H"/>
    <property type="match status" value="1"/>
</dbReference>
<dbReference type="InterPro" id="IPR002156">
    <property type="entry name" value="RNaseH_domain"/>
</dbReference>
<organism evidence="2">
    <name type="scientific">Nicotiana tabacum</name>
    <name type="common">Common tobacco</name>
    <dbReference type="NCBI Taxonomy" id="4097"/>
    <lineage>
        <taxon>Eukaryota</taxon>
        <taxon>Viridiplantae</taxon>
        <taxon>Streptophyta</taxon>
        <taxon>Embryophyta</taxon>
        <taxon>Tracheophyta</taxon>
        <taxon>Spermatophyta</taxon>
        <taxon>Magnoliopsida</taxon>
        <taxon>eudicotyledons</taxon>
        <taxon>Gunneridae</taxon>
        <taxon>Pentapetalae</taxon>
        <taxon>asterids</taxon>
        <taxon>lamiids</taxon>
        <taxon>Solanales</taxon>
        <taxon>Solanaceae</taxon>
        <taxon>Nicotianoideae</taxon>
        <taxon>Nicotianeae</taxon>
        <taxon>Nicotiana</taxon>
    </lineage>
</organism>
<reference evidence="2" key="1">
    <citation type="submission" date="2025-08" db="UniProtKB">
        <authorList>
            <consortium name="RefSeq"/>
        </authorList>
    </citation>
    <scope>IDENTIFICATION</scope>
</reference>
<evidence type="ECO:0000313" key="2">
    <source>
        <dbReference type="RefSeq" id="XP_016509521.1"/>
    </source>
</evidence>
<proteinExistence type="predicted"/>
<gene>
    <name evidence="2" type="primary">LOC107826988</name>
</gene>
<dbReference type="OrthoDB" id="1740934at2759"/>
<dbReference type="InterPro" id="IPR036397">
    <property type="entry name" value="RNaseH_sf"/>
</dbReference>
<sequence>MKLNPEKCAFRVSSGKFLGFPVSQRGIEINPDKIKAIEDIPDQLTNVKEVQRLTGRLAALSRFISRSSEKCHHFFSLLKKKKNFEWTPECRQALKDPKWYLSSPLLLSKLEEGEHLLIYLAVSKVAVRAVLVRDDKDFEVIKIKCDSQLVVNQVYGIFDTKEERMQEYVVNVQTLLARFREWSITHIPREDNTKADTLASLGSSTEMKGSDSGTVIQLMHSDWRNEIIDYLEHGKLPEDPKVSRSLRNKAIGYNFRGGQLYRRSFQGLLALCLGASEANYVMREVHEGICENHSGVDLLVLKLVRAGYYCPRMEQDSKAFI</sequence>
<dbReference type="Gene3D" id="3.30.70.270">
    <property type="match status" value="1"/>
</dbReference>
<dbReference type="InterPro" id="IPR043128">
    <property type="entry name" value="Rev_trsase/Diguanyl_cyclase"/>
</dbReference>
<dbReference type="SUPFAM" id="SSF56672">
    <property type="entry name" value="DNA/RNA polymerases"/>
    <property type="match status" value="1"/>
</dbReference>
<name>A0A1S4D838_TOBAC</name>
<dbReference type="Gene3D" id="3.30.420.10">
    <property type="entry name" value="Ribonuclease H-like superfamily/Ribonuclease H"/>
    <property type="match status" value="1"/>
</dbReference>
<dbReference type="GO" id="GO:0003676">
    <property type="term" value="F:nucleic acid binding"/>
    <property type="evidence" value="ECO:0007669"/>
    <property type="project" value="InterPro"/>
</dbReference>
<dbReference type="SMR" id="A0A1S4D838"/>
<feature type="domain" description="RNase H type-1" evidence="1">
    <location>
        <begin position="135"/>
        <end position="200"/>
    </location>
</feature>
<dbReference type="PaxDb" id="4097-A0A1S4D838"/>
<dbReference type="GO" id="GO:0004523">
    <property type="term" value="F:RNA-DNA hybrid ribonuclease activity"/>
    <property type="evidence" value="ECO:0007669"/>
    <property type="project" value="InterPro"/>
</dbReference>
<dbReference type="AlphaFoldDB" id="A0A1S4D838"/>
<protein>
    <recommendedName>
        <fullName evidence="1">RNase H type-1 domain-containing protein</fullName>
    </recommendedName>
</protein>
<dbReference type="InterPro" id="IPR043502">
    <property type="entry name" value="DNA/RNA_pol_sf"/>
</dbReference>
<dbReference type="KEGG" id="nta:107826988"/>
<evidence type="ECO:0000259" key="1">
    <source>
        <dbReference type="Pfam" id="PF13456"/>
    </source>
</evidence>
<dbReference type="Gene3D" id="1.10.340.70">
    <property type="match status" value="1"/>
</dbReference>
<dbReference type="OMA" id="RSDHETN"/>